<comment type="caution">
    <text evidence="1">The sequence shown here is derived from an EMBL/GenBank/DDBJ whole genome shotgun (WGS) entry which is preliminary data.</text>
</comment>
<evidence type="ECO:0000313" key="2">
    <source>
        <dbReference type="Proteomes" id="UP000239156"/>
    </source>
</evidence>
<keyword evidence="2" id="KW-1185">Reference proteome</keyword>
<evidence type="ECO:0000313" key="1">
    <source>
        <dbReference type="EMBL" id="POW06579.1"/>
    </source>
</evidence>
<sequence>SPPAAQSWEITIQEENRVLKVQKEAQPRGILNFMKPKIGLQTVESSNLTNKKQLPFIYEIAEMSLFHYLLTWSVMAILGLRRTSFDSLSNLHLGRLKLSIEMVPLVDGMLSWDAWCPVSLSQDHRYRDNLAVVGKEYAAPLSAMFYKHLLDFK</sequence>
<organism evidence="1 2">
    <name type="scientific">Puccinia striiformis</name>
    <dbReference type="NCBI Taxonomy" id="27350"/>
    <lineage>
        <taxon>Eukaryota</taxon>
        <taxon>Fungi</taxon>
        <taxon>Dikarya</taxon>
        <taxon>Basidiomycota</taxon>
        <taxon>Pucciniomycotina</taxon>
        <taxon>Pucciniomycetes</taxon>
        <taxon>Pucciniales</taxon>
        <taxon>Pucciniaceae</taxon>
        <taxon>Puccinia</taxon>
    </lineage>
</organism>
<feature type="non-terminal residue" evidence="1">
    <location>
        <position position="1"/>
    </location>
</feature>
<dbReference type="Proteomes" id="UP000239156">
    <property type="component" value="Unassembled WGS sequence"/>
</dbReference>
<dbReference type="AlphaFoldDB" id="A0A2S4VAL6"/>
<reference evidence="1" key="1">
    <citation type="submission" date="2017-12" db="EMBL/GenBank/DDBJ databases">
        <title>Gene loss provides genomic basis for host adaptation in cereal stripe rust fungi.</title>
        <authorList>
            <person name="Xia C."/>
        </authorList>
    </citation>
    <scope>NUCLEOTIDE SEQUENCE [LARGE SCALE GENOMIC DNA]</scope>
    <source>
        <strain evidence="1">93-210</strain>
    </source>
</reference>
<dbReference type="EMBL" id="PKSL01000084">
    <property type="protein sequence ID" value="POW06579.1"/>
    <property type="molecule type" value="Genomic_DNA"/>
</dbReference>
<name>A0A2S4VAL6_9BASI</name>
<proteinExistence type="predicted"/>
<dbReference type="VEuPathDB" id="FungiDB:PSHT_01210"/>
<accession>A0A2S4VAL6</accession>
<gene>
    <name evidence="1" type="ORF">PSTT_08846</name>
</gene>
<dbReference type="VEuPathDB" id="FungiDB:PSTT_08846"/>
<protein>
    <submittedName>
        <fullName evidence="1">Uncharacterized protein</fullName>
    </submittedName>
</protein>
<dbReference type="VEuPathDB" id="FungiDB:PSHT_14420"/>